<name>A0A5J6N3Q1_9PROT</name>
<evidence type="ECO:0000259" key="1">
    <source>
        <dbReference type="PROSITE" id="PS50943"/>
    </source>
</evidence>
<evidence type="ECO:0000313" key="2">
    <source>
        <dbReference type="EMBL" id="QEX24024.1"/>
    </source>
</evidence>
<dbReference type="GO" id="GO:0003677">
    <property type="term" value="F:DNA binding"/>
    <property type="evidence" value="ECO:0007669"/>
    <property type="project" value="InterPro"/>
</dbReference>
<dbReference type="Proteomes" id="UP000325797">
    <property type="component" value="Chromosome"/>
</dbReference>
<dbReference type="SUPFAM" id="SSF47413">
    <property type="entry name" value="lambda repressor-like DNA-binding domains"/>
    <property type="match status" value="1"/>
</dbReference>
<sequence>MSGKGDTRIERSSGNVFADLGRPDPDLHLLKAGLVSRIDQIIRERRLTQVRVAEILGISQPDVSRLLRGNFRDYSVERLLRLLTSLGRDVEIVIRKPRARRQGRLSIEAI</sequence>
<dbReference type="InterPro" id="IPR010982">
    <property type="entry name" value="Lambda_DNA-bd_dom_sf"/>
</dbReference>
<dbReference type="EMBL" id="CP042582">
    <property type="protein sequence ID" value="QEX24024.1"/>
    <property type="molecule type" value="Genomic_DNA"/>
</dbReference>
<keyword evidence="3" id="KW-1185">Reference proteome</keyword>
<accession>A0A5J6N3Q1</accession>
<evidence type="ECO:0000313" key="3">
    <source>
        <dbReference type="Proteomes" id="UP000325797"/>
    </source>
</evidence>
<protein>
    <submittedName>
        <fullName evidence="2">Transcriptional regulator</fullName>
    </submittedName>
</protein>
<dbReference type="SMART" id="SM00530">
    <property type="entry name" value="HTH_XRE"/>
    <property type="match status" value="1"/>
</dbReference>
<organism evidence="2 3">
    <name type="scientific">Hypericibacter adhaerens</name>
    <dbReference type="NCBI Taxonomy" id="2602016"/>
    <lineage>
        <taxon>Bacteria</taxon>
        <taxon>Pseudomonadati</taxon>
        <taxon>Pseudomonadota</taxon>
        <taxon>Alphaproteobacteria</taxon>
        <taxon>Rhodospirillales</taxon>
        <taxon>Dongiaceae</taxon>
        <taxon>Hypericibacter</taxon>
    </lineage>
</organism>
<dbReference type="AlphaFoldDB" id="A0A5J6N3Q1"/>
<proteinExistence type="predicted"/>
<dbReference type="CDD" id="cd00093">
    <property type="entry name" value="HTH_XRE"/>
    <property type="match status" value="1"/>
</dbReference>
<dbReference type="KEGG" id="hadh:FRZ61_39650"/>
<dbReference type="InterPro" id="IPR001387">
    <property type="entry name" value="Cro/C1-type_HTH"/>
</dbReference>
<dbReference type="Pfam" id="PF13744">
    <property type="entry name" value="HTH_37"/>
    <property type="match status" value="1"/>
</dbReference>
<dbReference type="PROSITE" id="PS50943">
    <property type="entry name" value="HTH_CROC1"/>
    <property type="match status" value="1"/>
</dbReference>
<dbReference type="InterPro" id="IPR039554">
    <property type="entry name" value="HigA2-like_HTH"/>
</dbReference>
<gene>
    <name evidence="2" type="ORF">FRZ61_39650</name>
</gene>
<feature type="domain" description="HTH cro/C1-type" evidence="1">
    <location>
        <begin position="38"/>
        <end position="93"/>
    </location>
</feature>
<dbReference type="Gene3D" id="1.10.260.40">
    <property type="entry name" value="lambda repressor-like DNA-binding domains"/>
    <property type="match status" value="1"/>
</dbReference>
<dbReference type="OrthoDB" id="9795596at2"/>
<dbReference type="RefSeq" id="WP_151119343.1">
    <property type="nucleotide sequence ID" value="NZ_CP042582.1"/>
</dbReference>
<reference evidence="2 3" key="1">
    <citation type="submission" date="2019-08" db="EMBL/GenBank/DDBJ databases">
        <title>Hyperibacter terrae gen. nov., sp. nov. and Hyperibacter viscosus sp. nov., two new members in the family Rhodospirillaceae isolated from the rhizosphere of Hypericum perforatum.</title>
        <authorList>
            <person name="Noviana Z."/>
        </authorList>
    </citation>
    <scope>NUCLEOTIDE SEQUENCE [LARGE SCALE GENOMIC DNA]</scope>
    <source>
        <strain evidence="2 3">R5959</strain>
    </source>
</reference>